<keyword evidence="1" id="KW-0472">Membrane</keyword>
<evidence type="ECO:0000256" key="1">
    <source>
        <dbReference type="SAM" id="Phobius"/>
    </source>
</evidence>
<dbReference type="CDD" id="cd03395">
    <property type="entry name" value="PAP2_like_4"/>
    <property type="match status" value="1"/>
</dbReference>
<dbReference type="EMBL" id="WACR01000012">
    <property type="protein sequence ID" value="KAB1062119.1"/>
    <property type="molecule type" value="Genomic_DNA"/>
</dbReference>
<comment type="caution">
    <text evidence="3">The sequence shown here is derived from an EMBL/GenBank/DDBJ whole genome shotgun (WGS) entry which is preliminary data.</text>
</comment>
<dbReference type="Gene3D" id="1.20.144.10">
    <property type="entry name" value="Phosphatidic acid phosphatase type 2/haloperoxidase"/>
    <property type="match status" value="1"/>
</dbReference>
<reference evidence="3 4" key="1">
    <citation type="submission" date="2019-09" db="EMBL/GenBank/DDBJ databases">
        <title>Genomes of Cryomorphaceae.</title>
        <authorList>
            <person name="Bowman J.P."/>
        </authorList>
    </citation>
    <scope>NUCLEOTIDE SEQUENCE [LARGE SCALE GENOMIC DNA]</scope>
    <source>
        <strain evidence="3 4">KCTC 52047</strain>
    </source>
</reference>
<dbReference type="PANTHER" id="PTHR14969:SF13">
    <property type="entry name" value="AT30094P"/>
    <property type="match status" value="1"/>
</dbReference>
<dbReference type="OrthoDB" id="9789113at2"/>
<keyword evidence="1" id="KW-0812">Transmembrane</keyword>
<dbReference type="Proteomes" id="UP000435357">
    <property type="component" value="Unassembled WGS sequence"/>
</dbReference>
<feature type="transmembrane region" description="Helical" evidence="1">
    <location>
        <begin position="61"/>
        <end position="78"/>
    </location>
</feature>
<dbReference type="AlphaFoldDB" id="A0A6N6M742"/>
<feature type="domain" description="Phosphatidic acid phosphatase type 2/haloperoxidase" evidence="2">
    <location>
        <begin position="64"/>
        <end position="188"/>
    </location>
</feature>
<organism evidence="3 4">
    <name type="scientific">Salibacter halophilus</name>
    <dbReference type="NCBI Taxonomy" id="1803916"/>
    <lineage>
        <taxon>Bacteria</taxon>
        <taxon>Pseudomonadati</taxon>
        <taxon>Bacteroidota</taxon>
        <taxon>Flavobacteriia</taxon>
        <taxon>Flavobacteriales</taxon>
        <taxon>Salibacteraceae</taxon>
        <taxon>Salibacter</taxon>
    </lineage>
</organism>
<dbReference type="PANTHER" id="PTHR14969">
    <property type="entry name" value="SPHINGOSINE-1-PHOSPHATE PHOSPHOHYDROLASE"/>
    <property type="match status" value="1"/>
</dbReference>
<gene>
    <name evidence="3" type="ORF">F3059_12585</name>
</gene>
<evidence type="ECO:0000259" key="2">
    <source>
        <dbReference type="SMART" id="SM00014"/>
    </source>
</evidence>
<accession>A0A6N6M742</accession>
<keyword evidence="1" id="KW-1133">Transmembrane helix</keyword>
<evidence type="ECO:0000313" key="4">
    <source>
        <dbReference type="Proteomes" id="UP000435357"/>
    </source>
</evidence>
<feature type="transmembrane region" description="Helical" evidence="1">
    <location>
        <begin position="27"/>
        <end position="49"/>
    </location>
</feature>
<protein>
    <submittedName>
        <fullName evidence="3">Phosphatase PAP2 family protein</fullName>
    </submittedName>
</protein>
<proteinExistence type="predicted"/>
<dbReference type="InterPro" id="IPR000326">
    <property type="entry name" value="PAP2/HPO"/>
</dbReference>
<feature type="transmembrane region" description="Helical" evidence="1">
    <location>
        <begin position="149"/>
        <end position="167"/>
    </location>
</feature>
<feature type="transmembrane region" description="Helical" evidence="1">
    <location>
        <begin position="121"/>
        <end position="142"/>
    </location>
</feature>
<dbReference type="RefSeq" id="WP_151169814.1">
    <property type="nucleotide sequence ID" value="NZ_WACR01000012.1"/>
</dbReference>
<dbReference type="SUPFAM" id="SSF48317">
    <property type="entry name" value="Acid phosphatase/Vanadium-dependent haloperoxidase"/>
    <property type="match status" value="1"/>
</dbReference>
<dbReference type="SMART" id="SM00014">
    <property type="entry name" value="acidPPc"/>
    <property type="match status" value="1"/>
</dbReference>
<dbReference type="InterPro" id="IPR036938">
    <property type="entry name" value="PAP2/HPO_sf"/>
</dbReference>
<evidence type="ECO:0000313" key="3">
    <source>
        <dbReference type="EMBL" id="KAB1062119.1"/>
    </source>
</evidence>
<name>A0A6N6M742_9FLAO</name>
<feature type="transmembrane region" description="Helical" evidence="1">
    <location>
        <begin position="173"/>
        <end position="191"/>
    </location>
</feature>
<keyword evidence="4" id="KW-1185">Reference proteome</keyword>
<sequence>MLESIIEIDQRLFLFLNGLQSNFWDEFFWIITETKTWIPFYFFLFVKTWHHLSAGYQVKMWKNLGMLAVAVGATITLADQTTSGFMKPFFERLRPSHDPVTAPFTEFYEYAKGHVYKGGKFGFASSHAANSFALFGLLSMIFKNKSITITLLVWAFFVSYSRIYLGVHYPGDILVGAMIGTLYGLLVGYLLNKLHSAWIGK</sequence>
<dbReference type="Pfam" id="PF01569">
    <property type="entry name" value="PAP2"/>
    <property type="match status" value="1"/>
</dbReference>